<evidence type="ECO:0000256" key="2">
    <source>
        <dbReference type="ARBA" id="ARBA00009387"/>
    </source>
</evidence>
<accession>A0A5J5IBD7</accession>
<feature type="region of interest" description="Disordered" evidence="3">
    <location>
        <begin position="455"/>
        <end position="476"/>
    </location>
</feature>
<reference evidence="7 8" key="1">
    <citation type="submission" date="2019-09" db="EMBL/GenBank/DDBJ databases">
        <authorList>
            <person name="Feng G."/>
        </authorList>
    </citation>
    <scope>NUCLEOTIDE SEQUENCE [LARGE SCALE GENOMIC DNA]</scope>
    <source>
        <strain evidence="6 7">KACC 19283</strain>
        <strain evidence="5 8">KACC 19284</strain>
    </source>
</reference>
<gene>
    <name evidence="6" type="ORF">F4U95_06295</name>
    <name evidence="5" type="ORF">F4U96_06295</name>
</gene>
<dbReference type="Proteomes" id="UP000326364">
    <property type="component" value="Unassembled WGS sequence"/>
</dbReference>
<dbReference type="InterPro" id="IPR008258">
    <property type="entry name" value="Transglycosylase_SLT_dom_1"/>
</dbReference>
<dbReference type="Gene3D" id="1.10.530.10">
    <property type="match status" value="1"/>
</dbReference>
<sequence length="599" mass="63796">MPWSHAFAAGHRRASFNRSAIGWGSEMPQDYFFGEDGETGQAPADFASGPATGFLDNFREAYRSTRVAGRTDSRDLTLADAYEPVIESLNQGFRKAGGWTLVSPDRDRMFTNPYRGESNSAWVVGDRGIPAQEQRIWDEIGRRRRSDPKFLAELGADRAAFIQQINARAKAQLEREGDVGDRATTMGTIGGFAGALSGGFSDPVNLATLVLGGGPSRSILNTALREAGINAATEAVTLPIIAQRREEIGVPMTAKEAAISVTAAGVLGGVVGGSVEGFRRLGQEFRPGRVRTLSDEELLAATKDMPDPEIQAARDVVAENLEIDRLNPFEDTPSGQIRHREALEAATAQALDDGFTGREPLPPVTPSVQERLATFSDPAGPGQAEQIAALTHDIRAAMAAPPPGLPASAAPQAGAAPAQAIPRDRLISAVIGQESRGNPNAVSPKGARGRMQVMPGTNADPGFGVRPAADSSEAERARVGRDYLDAMMTRYDGNVSMALAAYNAGPGRVDQWVKKIGDPRTGAITDAEWARRIPIKETREYVPSVLERAGVVADDMPAIAIEEAVTDGQAVPVMRPLQELFAEHDADDAFISAVEACLL</sequence>
<evidence type="ECO:0000313" key="8">
    <source>
        <dbReference type="Proteomes" id="UP000326364"/>
    </source>
</evidence>
<dbReference type="InterPro" id="IPR023346">
    <property type="entry name" value="Lysozyme-like_dom_sf"/>
</dbReference>
<evidence type="ECO:0000313" key="5">
    <source>
        <dbReference type="EMBL" id="KAA9019841.1"/>
    </source>
</evidence>
<keyword evidence="8" id="KW-1185">Reference proteome</keyword>
<dbReference type="PANTHER" id="PTHR37423">
    <property type="entry name" value="SOLUBLE LYTIC MUREIN TRANSGLYCOSYLASE-RELATED"/>
    <property type="match status" value="1"/>
</dbReference>
<name>A0A5J5IBD7_9SPHN</name>
<dbReference type="AlphaFoldDB" id="A0A5J5IBD7"/>
<evidence type="ECO:0000259" key="4">
    <source>
        <dbReference type="Pfam" id="PF01464"/>
    </source>
</evidence>
<organism evidence="6 7">
    <name type="scientific">Sphingobium limneticum</name>
    <dbReference type="NCBI Taxonomy" id="1007511"/>
    <lineage>
        <taxon>Bacteria</taxon>
        <taxon>Pseudomonadati</taxon>
        <taxon>Pseudomonadota</taxon>
        <taxon>Alphaproteobacteria</taxon>
        <taxon>Sphingomonadales</taxon>
        <taxon>Sphingomonadaceae</taxon>
        <taxon>Sphingobium</taxon>
    </lineage>
</organism>
<proteinExistence type="inferred from homology"/>
<evidence type="ECO:0000313" key="6">
    <source>
        <dbReference type="EMBL" id="KAA9032299.1"/>
    </source>
</evidence>
<comment type="similarity">
    <text evidence="1">Belongs to the transglycosylase Slt family.</text>
</comment>
<evidence type="ECO:0000313" key="7">
    <source>
        <dbReference type="Proteomes" id="UP000325933"/>
    </source>
</evidence>
<dbReference type="SUPFAM" id="SSF53955">
    <property type="entry name" value="Lysozyme-like"/>
    <property type="match status" value="1"/>
</dbReference>
<dbReference type="EMBL" id="VYQB01000003">
    <property type="protein sequence ID" value="KAA9019841.1"/>
    <property type="molecule type" value="Genomic_DNA"/>
</dbReference>
<protein>
    <submittedName>
        <fullName evidence="6">Lytic transglycosylase domain-containing protein</fullName>
    </submittedName>
</protein>
<comment type="similarity">
    <text evidence="2">Belongs to the virb1 family.</text>
</comment>
<dbReference type="CDD" id="cd00254">
    <property type="entry name" value="LT-like"/>
    <property type="match status" value="1"/>
</dbReference>
<evidence type="ECO:0000256" key="3">
    <source>
        <dbReference type="SAM" id="MobiDB-lite"/>
    </source>
</evidence>
<dbReference type="EMBL" id="VYQA01000003">
    <property type="protein sequence ID" value="KAA9032299.1"/>
    <property type="molecule type" value="Genomic_DNA"/>
</dbReference>
<dbReference type="PANTHER" id="PTHR37423:SF2">
    <property type="entry name" value="MEMBRANE-BOUND LYTIC MUREIN TRANSGLYCOSYLASE C"/>
    <property type="match status" value="1"/>
</dbReference>
<comment type="caution">
    <text evidence="6">The sequence shown here is derived from an EMBL/GenBank/DDBJ whole genome shotgun (WGS) entry which is preliminary data.</text>
</comment>
<dbReference type="Proteomes" id="UP000325933">
    <property type="component" value="Unassembled WGS sequence"/>
</dbReference>
<feature type="domain" description="Transglycosylase SLT" evidence="4">
    <location>
        <begin position="425"/>
        <end position="517"/>
    </location>
</feature>
<dbReference type="Pfam" id="PF01464">
    <property type="entry name" value="SLT"/>
    <property type="match status" value="1"/>
</dbReference>
<evidence type="ECO:0000256" key="1">
    <source>
        <dbReference type="ARBA" id="ARBA00007734"/>
    </source>
</evidence>